<organism evidence="1 2">
    <name type="scientific">Alicyclobacillus fastidiosus</name>
    <dbReference type="NCBI Taxonomy" id="392011"/>
    <lineage>
        <taxon>Bacteria</taxon>
        <taxon>Bacillati</taxon>
        <taxon>Bacillota</taxon>
        <taxon>Bacilli</taxon>
        <taxon>Bacillales</taxon>
        <taxon>Alicyclobacillaceae</taxon>
        <taxon>Alicyclobacillus</taxon>
    </lineage>
</organism>
<sequence length="243" mass="29133">MQQQEQKPRQEEFDLDVESFSDREELIIHRLREFYTIDRDIRVAQEWARGDNLPYEPTVTASAPRDDDPIVRRILQQDVLPAMAQEVVNSVKSYVSPDEFHYAASYRVMRHLERIEPMNCDDEAHINIVLKLLRERYGDQEEYLELTETEKLAIKREAYILEARERLPILLERKRIIGQVMEDLKTYFPEWWTILHYKYVLRKHWKTVCHKAARDGVDLTKDEYILARRKALLQFDKWAVGLT</sequence>
<dbReference type="EMBL" id="JBDXSU010000026">
    <property type="protein sequence ID" value="MFB5192669.1"/>
    <property type="molecule type" value="Genomic_DNA"/>
</dbReference>
<accession>A0ABV5AK46</accession>
<dbReference type="RefSeq" id="WP_275474249.1">
    <property type="nucleotide sequence ID" value="NZ_CP162940.1"/>
</dbReference>
<dbReference type="Proteomes" id="UP001579974">
    <property type="component" value="Unassembled WGS sequence"/>
</dbReference>
<evidence type="ECO:0000313" key="1">
    <source>
        <dbReference type="EMBL" id="MFB5192669.1"/>
    </source>
</evidence>
<evidence type="ECO:0000313" key="2">
    <source>
        <dbReference type="Proteomes" id="UP001579974"/>
    </source>
</evidence>
<name>A0ABV5AK46_9BACL</name>
<comment type="caution">
    <text evidence="1">The sequence shown here is derived from an EMBL/GenBank/DDBJ whole genome shotgun (WGS) entry which is preliminary data.</text>
</comment>
<gene>
    <name evidence="1" type="ORF">KKP3000_001878</name>
</gene>
<protein>
    <submittedName>
        <fullName evidence="1">Uncharacterized protein</fullName>
    </submittedName>
</protein>
<keyword evidence="2" id="KW-1185">Reference proteome</keyword>
<proteinExistence type="predicted"/>
<reference evidence="1 2" key="1">
    <citation type="journal article" date="2024" name="Int. J. Mol. Sci.">
        <title>Exploration of Alicyclobacillus spp. Genome in Search of Antibiotic Resistance.</title>
        <authorList>
            <person name="Bucka-Kolendo J."/>
            <person name="Kiousi D.E."/>
            <person name="Dekowska A."/>
            <person name="Mikolajczuk-Szczyrba A."/>
            <person name="Karadedos D.M."/>
            <person name="Michael P."/>
            <person name="Galanis A."/>
            <person name="Sokolowska B."/>
        </authorList>
    </citation>
    <scope>NUCLEOTIDE SEQUENCE [LARGE SCALE GENOMIC DNA]</scope>
    <source>
        <strain evidence="1 2">KKP 3000</strain>
    </source>
</reference>